<reference evidence="3" key="1">
    <citation type="journal article" date="2019" name="Int. J. Syst. Evol. Microbiol.">
        <title>The Global Catalogue of Microorganisms (GCM) 10K type strain sequencing project: providing services to taxonomists for standard genome sequencing and annotation.</title>
        <authorList>
            <consortium name="The Broad Institute Genomics Platform"/>
            <consortium name="The Broad Institute Genome Sequencing Center for Infectious Disease"/>
            <person name="Wu L."/>
            <person name="Ma J."/>
        </authorList>
    </citation>
    <scope>NUCLEOTIDE SEQUENCE [LARGE SCALE GENOMIC DNA]</scope>
    <source>
        <strain evidence="3">JCM 15442</strain>
    </source>
</reference>
<comment type="caution">
    <text evidence="2">The sequence shown here is derived from an EMBL/GenBank/DDBJ whole genome shotgun (WGS) entry which is preliminary data.</text>
</comment>
<evidence type="ECO:0000313" key="3">
    <source>
        <dbReference type="Proteomes" id="UP000639973"/>
    </source>
</evidence>
<dbReference type="CDD" id="cd03812">
    <property type="entry name" value="GT4_CapH-like"/>
    <property type="match status" value="1"/>
</dbReference>
<gene>
    <name evidence="2" type="primary">epsF</name>
    <name evidence="2" type="ORF">GCM10010840_11490</name>
</gene>
<organism evidence="2 3">
    <name type="scientific">Deinococcus aerolatus</name>
    <dbReference type="NCBI Taxonomy" id="522487"/>
    <lineage>
        <taxon>Bacteria</taxon>
        <taxon>Thermotogati</taxon>
        <taxon>Deinococcota</taxon>
        <taxon>Deinococci</taxon>
        <taxon>Deinococcales</taxon>
        <taxon>Deinococcaceae</taxon>
        <taxon>Deinococcus</taxon>
    </lineage>
</organism>
<dbReference type="Pfam" id="PF00534">
    <property type="entry name" value="Glycos_transf_1"/>
    <property type="match status" value="1"/>
</dbReference>
<dbReference type="PANTHER" id="PTHR45947">
    <property type="entry name" value="SULFOQUINOVOSYL TRANSFERASE SQD2"/>
    <property type="match status" value="1"/>
</dbReference>
<dbReference type="RefSeq" id="WP_188969912.1">
    <property type="nucleotide sequence ID" value="NZ_BMOL01000004.1"/>
</dbReference>
<name>A0ABQ2G554_9DEIO</name>
<dbReference type="Proteomes" id="UP000639973">
    <property type="component" value="Unassembled WGS sequence"/>
</dbReference>
<dbReference type="Gene3D" id="3.40.50.2000">
    <property type="entry name" value="Glycogen Phosphorylase B"/>
    <property type="match status" value="2"/>
</dbReference>
<accession>A0ABQ2G554</accession>
<protein>
    <submittedName>
        <fullName evidence="2">Glycosyltransferase EpsF</fullName>
    </submittedName>
</protein>
<dbReference type="InterPro" id="IPR050194">
    <property type="entry name" value="Glycosyltransferase_grp1"/>
</dbReference>
<dbReference type="EMBL" id="BMOL01000004">
    <property type="protein sequence ID" value="GGL75099.1"/>
    <property type="molecule type" value="Genomic_DNA"/>
</dbReference>
<dbReference type="InterPro" id="IPR001296">
    <property type="entry name" value="Glyco_trans_1"/>
</dbReference>
<evidence type="ECO:0000313" key="2">
    <source>
        <dbReference type="EMBL" id="GGL75099.1"/>
    </source>
</evidence>
<evidence type="ECO:0000259" key="1">
    <source>
        <dbReference type="Pfam" id="PF00534"/>
    </source>
</evidence>
<dbReference type="SUPFAM" id="SSF53756">
    <property type="entry name" value="UDP-Glycosyltransferase/glycogen phosphorylase"/>
    <property type="match status" value="1"/>
</dbReference>
<sequence length="383" mass="42922">MTTITSDQNRRPIRVLHVVGSMNRGGVETWLMNVLRNVDRNELAFDFMIHKPEAAAYDDEMQALGAGRYVCKWPTNPLSYVINFFKIIKDHGPYDAVHSHVHHFSGFVLLLAKFAGIKIRVSHSHNDSSEELVLSRGLRLIYLKTFTQLIKLTSTSGLAASEKAAAALFGEDWKTDGRWKVSFCGIDLKPFRRPVSRSTVRDSLGVKDGSIVFGHVGRFEDQKNHEFLIDIFSKIKQKMPTAMLLLVGDGELRQKIVSKVIHLNLSESVIFAGLRDDIPTLMTGAMDAFVFPSKFEGLGLAIVEAQAAGLDTFISDNMPHEVNISDNTFLIPLTHRADDWADYIINNLGYRESTANSKIAMFDIKNSIASLTKLYNHTLEKPL</sequence>
<dbReference type="PANTHER" id="PTHR45947:SF3">
    <property type="entry name" value="SULFOQUINOVOSYL TRANSFERASE SQD2"/>
    <property type="match status" value="1"/>
</dbReference>
<proteinExistence type="predicted"/>
<keyword evidence="3" id="KW-1185">Reference proteome</keyword>
<feature type="domain" description="Glycosyl transferase family 1" evidence="1">
    <location>
        <begin position="198"/>
        <end position="346"/>
    </location>
</feature>